<comment type="similarity">
    <text evidence="12">Belongs to the G-protein coupled receptor 1 family.</text>
</comment>
<organism evidence="15 16">
    <name type="scientific">Paramormyrops kingsleyae</name>
    <dbReference type="NCBI Taxonomy" id="1676925"/>
    <lineage>
        <taxon>Eukaryota</taxon>
        <taxon>Metazoa</taxon>
        <taxon>Chordata</taxon>
        <taxon>Craniata</taxon>
        <taxon>Vertebrata</taxon>
        <taxon>Euteleostomi</taxon>
        <taxon>Actinopterygii</taxon>
        <taxon>Neopterygii</taxon>
        <taxon>Teleostei</taxon>
        <taxon>Osteoglossocephala</taxon>
        <taxon>Osteoglossomorpha</taxon>
        <taxon>Osteoglossiformes</taxon>
        <taxon>Mormyridae</taxon>
        <taxon>Paramormyrops</taxon>
    </lineage>
</organism>
<keyword evidence="2" id="KW-1003">Cell membrane</keyword>
<evidence type="ECO:0000256" key="8">
    <source>
        <dbReference type="ARBA" id="ARBA00023170"/>
    </source>
</evidence>
<evidence type="ECO:0000256" key="2">
    <source>
        <dbReference type="ARBA" id="ARBA00022475"/>
    </source>
</evidence>
<evidence type="ECO:0000256" key="4">
    <source>
        <dbReference type="ARBA" id="ARBA00022989"/>
    </source>
</evidence>
<evidence type="ECO:0000259" key="14">
    <source>
        <dbReference type="PROSITE" id="PS50262"/>
    </source>
</evidence>
<feature type="domain" description="G-protein coupled receptors family 1 profile" evidence="14">
    <location>
        <begin position="52"/>
        <end position="313"/>
    </location>
</feature>
<dbReference type="AlphaFoldDB" id="A0A3B3SID8"/>
<protein>
    <recommendedName>
        <fullName evidence="11">Trace amine-associated receptor 1</fullName>
    </recommendedName>
</protein>
<comment type="subcellular location">
    <subcellularLocation>
        <location evidence="1">Cell membrane</location>
        <topology evidence="1">Multi-pass membrane protein</topology>
    </subcellularLocation>
</comment>
<dbReference type="FunFam" id="1.20.1070.10:FF:000030">
    <property type="entry name" value="trace amine-associated receptor 1"/>
    <property type="match status" value="1"/>
</dbReference>
<dbReference type="InterPro" id="IPR017452">
    <property type="entry name" value="GPCR_Rhodpsn_7TM"/>
</dbReference>
<feature type="transmembrane region" description="Helical" evidence="13">
    <location>
        <begin position="204"/>
        <end position="222"/>
    </location>
</feature>
<dbReference type="PANTHER" id="PTHR24249">
    <property type="entry name" value="HISTAMINE RECEPTOR-RELATED G-PROTEIN COUPLED RECEPTOR"/>
    <property type="match status" value="1"/>
</dbReference>
<dbReference type="PRINTS" id="PR01830">
    <property type="entry name" value="TRACEAMINER"/>
</dbReference>
<dbReference type="Pfam" id="PF00001">
    <property type="entry name" value="7tm_1"/>
    <property type="match status" value="1"/>
</dbReference>
<proteinExistence type="inferred from homology"/>
<evidence type="ECO:0000256" key="1">
    <source>
        <dbReference type="ARBA" id="ARBA00004651"/>
    </source>
</evidence>
<keyword evidence="8 12" id="KW-0675">Receptor</keyword>
<keyword evidence="6 13" id="KW-0472">Membrane</keyword>
<evidence type="ECO:0000256" key="6">
    <source>
        <dbReference type="ARBA" id="ARBA00023136"/>
    </source>
</evidence>
<dbReference type="GO" id="GO:0001594">
    <property type="term" value="F:trace-amine receptor activity"/>
    <property type="evidence" value="ECO:0007669"/>
    <property type="project" value="InterPro"/>
</dbReference>
<dbReference type="GeneTree" id="ENSGT00950000182934"/>
<keyword evidence="16" id="KW-1185">Reference proteome</keyword>
<evidence type="ECO:0000256" key="3">
    <source>
        <dbReference type="ARBA" id="ARBA00022692"/>
    </source>
</evidence>
<feature type="transmembrane region" description="Helical" evidence="13">
    <location>
        <begin position="263"/>
        <end position="287"/>
    </location>
</feature>
<dbReference type="GO" id="GO:0005886">
    <property type="term" value="C:plasma membrane"/>
    <property type="evidence" value="ECO:0007669"/>
    <property type="project" value="UniProtKB-SubCell"/>
</dbReference>
<feature type="transmembrane region" description="Helical" evidence="13">
    <location>
        <begin position="70"/>
        <end position="90"/>
    </location>
</feature>
<evidence type="ECO:0000256" key="11">
    <source>
        <dbReference type="ARBA" id="ARBA00039439"/>
    </source>
</evidence>
<dbReference type="InterPro" id="IPR000276">
    <property type="entry name" value="GPCR_Rhodpsn"/>
</dbReference>
<evidence type="ECO:0000256" key="12">
    <source>
        <dbReference type="RuleBase" id="RU000688"/>
    </source>
</evidence>
<accession>A0A3B3SID8</accession>
<evidence type="ECO:0000256" key="13">
    <source>
        <dbReference type="SAM" id="Phobius"/>
    </source>
</evidence>
<dbReference type="PRINTS" id="PR00237">
    <property type="entry name" value="GPCRRHODOPSN"/>
</dbReference>
<evidence type="ECO:0000256" key="5">
    <source>
        <dbReference type="ARBA" id="ARBA00023040"/>
    </source>
</evidence>
<dbReference type="InterPro" id="IPR050569">
    <property type="entry name" value="TAAR"/>
</dbReference>
<dbReference type="InterPro" id="IPR009132">
    <property type="entry name" value="TAAR_fam"/>
</dbReference>
<reference evidence="15" key="2">
    <citation type="submission" date="2025-09" db="UniProtKB">
        <authorList>
            <consortium name="Ensembl"/>
        </authorList>
    </citation>
    <scope>IDENTIFICATION</scope>
</reference>
<keyword evidence="7" id="KW-1015">Disulfide bond</keyword>
<dbReference type="CDD" id="cd15314">
    <property type="entry name" value="7tmA_TAAR1"/>
    <property type="match status" value="1"/>
</dbReference>
<evidence type="ECO:0000313" key="16">
    <source>
        <dbReference type="Proteomes" id="UP000261540"/>
    </source>
</evidence>
<keyword evidence="5 12" id="KW-0297">G-protein coupled receptor</keyword>
<feature type="transmembrane region" description="Helical" evidence="13">
    <location>
        <begin position="110"/>
        <end position="131"/>
    </location>
</feature>
<dbReference type="Gene3D" id="1.20.1070.10">
    <property type="entry name" value="Rhodopsin 7-helix transmembrane proteins"/>
    <property type="match status" value="1"/>
</dbReference>
<dbReference type="PANTHER" id="PTHR24249:SF415">
    <property type="entry name" value="TRACE AMINE-ASSOCIATED RECEPTOR 1"/>
    <property type="match status" value="1"/>
</dbReference>
<evidence type="ECO:0000256" key="7">
    <source>
        <dbReference type="ARBA" id="ARBA00023157"/>
    </source>
</evidence>
<evidence type="ECO:0000256" key="10">
    <source>
        <dbReference type="ARBA" id="ARBA00023224"/>
    </source>
</evidence>
<feature type="transmembrane region" description="Helical" evidence="13">
    <location>
        <begin position="293"/>
        <end position="316"/>
    </location>
</feature>
<dbReference type="Ensembl" id="ENSPKIT00000011345.1">
    <property type="protein sequence ID" value="ENSPKIP00000030524.1"/>
    <property type="gene ID" value="ENSPKIG00000011361.1"/>
</dbReference>
<evidence type="ECO:0000256" key="9">
    <source>
        <dbReference type="ARBA" id="ARBA00023180"/>
    </source>
</evidence>
<evidence type="ECO:0000313" key="15">
    <source>
        <dbReference type="Ensembl" id="ENSPKIP00000030524.1"/>
    </source>
</evidence>
<dbReference type="SUPFAM" id="SSF81321">
    <property type="entry name" value="Family A G protein-coupled receptor-like"/>
    <property type="match status" value="1"/>
</dbReference>
<dbReference type="Proteomes" id="UP000261540">
    <property type="component" value="Unplaced"/>
</dbReference>
<reference evidence="15" key="1">
    <citation type="submission" date="2025-08" db="UniProtKB">
        <authorList>
            <consortium name="Ensembl"/>
        </authorList>
    </citation>
    <scope>IDENTIFICATION</scope>
</reference>
<keyword evidence="9" id="KW-0325">Glycoprotein</keyword>
<keyword evidence="4 13" id="KW-1133">Transmembrane helix</keyword>
<name>A0A3B3SID8_9TELE</name>
<keyword evidence="10 12" id="KW-0807">Transducer</keyword>
<keyword evidence="3 12" id="KW-0812">Transmembrane</keyword>
<sequence>MFMNINQSGSQKNIQFCYESINSSCQKNVYPAAVWVPVYVLLGATILLTVLGNLLVIVSIALFRQLHTPTNYLILSLATADLLVGVVVMPPSMVRSVETCWYFGNVFCRIHTSTDFTLCHASILHLTLISIERYYAVCQPFQYNTKISTSTVVPLIIISWTVSSIFGFGMIFLDLNIWGIEDLYRYDYCEGGCFVLQGKMANSLSYVLAFYILALVILGLYLKIFHVAQKQASSIQSRGCVNVYAGRESTLIRKLEQKATRTLGIVVGVFLSCWMPFFLCNTVNALFGHETPVLLEVFGWIGYSNSGWNPVIYGFFYKWFRKPLVCAILETYK</sequence>
<feature type="transmembrane region" description="Helical" evidence="13">
    <location>
        <begin position="152"/>
        <end position="173"/>
    </location>
</feature>
<dbReference type="PROSITE" id="PS00237">
    <property type="entry name" value="G_PROTEIN_RECEP_F1_1"/>
    <property type="match status" value="1"/>
</dbReference>
<dbReference type="STRING" id="1676925.ENSPKIP00000030524"/>
<feature type="transmembrane region" description="Helical" evidence="13">
    <location>
        <begin position="38"/>
        <end position="63"/>
    </location>
</feature>
<dbReference type="PROSITE" id="PS50262">
    <property type="entry name" value="G_PROTEIN_RECEP_F1_2"/>
    <property type="match status" value="1"/>
</dbReference>